<dbReference type="KEGG" id="tva:4765156"/>
<comment type="catalytic activity">
    <reaction evidence="12">
        <text>L-histidyl-L-alpha-amino acid(out) = L-histidyl-L-alpha-amino acid(in)</text>
        <dbReference type="Rhea" id="RHEA:79379"/>
        <dbReference type="ChEBI" id="CHEBI:229964"/>
    </reaction>
</comment>
<feature type="region of interest" description="Disordered" evidence="19">
    <location>
        <begin position="437"/>
        <end position="480"/>
    </location>
</feature>
<dbReference type="AlphaFoldDB" id="A2EJB6"/>
<keyword evidence="23" id="KW-1185">Reference proteome</keyword>
<feature type="transmembrane region" description="Helical" evidence="20">
    <location>
        <begin position="373"/>
        <end position="391"/>
    </location>
</feature>
<evidence type="ECO:0000256" key="10">
    <source>
        <dbReference type="ARBA" id="ARBA00044900"/>
    </source>
</evidence>
<dbReference type="CDD" id="cd06174">
    <property type="entry name" value="MFS"/>
    <property type="match status" value="1"/>
</dbReference>
<dbReference type="Proteomes" id="UP000001542">
    <property type="component" value="Unassembled WGS sequence"/>
</dbReference>
<evidence type="ECO:0000256" key="11">
    <source>
        <dbReference type="ARBA" id="ARBA00044903"/>
    </source>
</evidence>
<feature type="transmembrane region" description="Helical" evidence="20">
    <location>
        <begin position="89"/>
        <end position="108"/>
    </location>
</feature>
<feature type="transmembrane region" description="Helical" evidence="20">
    <location>
        <begin position="23"/>
        <end position="40"/>
    </location>
</feature>
<dbReference type="PANTHER" id="PTHR23512:SF11">
    <property type="entry name" value="MAJOR FACILITATOR SUPERFAMILY PROTEIN"/>
    <property type="match status" value="1"/>
</dbReference>
<dbReference type="InterPro" id="IPR020846">
    <property type="entry name" value="MFS_dom"/>
</dbReference>
<evidence type="ECO:0000259" key="21">
    <source>
        <dbReference type="PROSITE" id="PS50850"/>
    </source>
</evidence>
<evidence type="ECO:0000256" key="3">
    <source>
        <dbReference type="ARBA" id="ARBA00044878"/>
    </source>
</evidence>
<comment type="catalytic activity">
    <reaction evidence="11">
        <text>L-arginyl-glycine(out) = L-arginyl-glycine(in)</text>
        <dbReference type="Rhea" id="RHEA:79391"/>
        <dbReference type="ChEBI" id="CHEBI:229955"/>
    </reaction>
</comment>
<evidence type="ECO:0000256" key="12">
    <source>
        <dbReference type="ARBA" id="ARBA00044912"/>
    </source>
</evidence>
<evidence type="ECO:0000256" key="9">
    <source>
        <dbReference type="ARBA" id="ARBA00044899"/>
    </source>
</evidence>
<dbReference type="GO" id="GO:0016020">
    <property type="term" value="C:membrane"/>
    <property type="evidence" value="ECO:0007669"/>
    <property type="project" value="UniProtKB-SubCell"/>
</dbReference>
<evidence type="ECO:0000256" key="5">
    <source>
        <dbReference type="ARBA" id="ARBA00044884"/>
    </source>
</evidence>
<evidence type="ECO:0000256" key="6">
    <source>
        <dbReference type="ARBA" id="ARBA00044891"/>
    </source>
</evidence>
<dbReference type="SMR" id="A2EJB6"/>
<dbReference type="InterPro" id="IPR011701">
    <property type="entry name" value="MFS"/>
</dbReference>
<dbReference type="GO" id="GO:0022857">
    <property type="term" value="F:transmembrane transporter activity"/>
    <property type="evidence" value="ECO:0007669"/>
    <property type="project" value="InterPro"/>
</dbReference>
<organism evidence="22 23">
    <name type="scientific">Trichomonas vaginalis (strain ATCC PRA-98 / G3)</name>
    <dbReference type="NCBI Taxonomy" id="412133"/>
    <lineage>
        <taxon>Eukaryota</taxon>
        <taxon>Metamonada</taxon>
        <taxon>Parabasalia</taxon>
        <taxon>Trichomonadida</taxon>
        <taxon>Trichomonadidae</taxon>
        <taxon>Trichomonas</taxon>
    </lineage>
</organism>
<comment type="catalytic activity">
    <reaction evidence="6">
        <text>L-lysyl-L-alpha-amino acid(out) = L-lysyl-L-alpha-amino acid(in)</text>
        <dbReference type="Rhea" id="RHEA:79387"/>
        <dbReference type="ChEBI" id="CHEBI:229965"/>
    </reaction>
</comment>
<dbReference type="InParanoid" id="A2EJB6"/>
<comment type="catalytic activity">
    <reaction evidence="2">
        <text>L-lysyl-L-alanine(out) = L-lysyl-L-alanine(in)</text>
        <dbReference type="Rhea" id="RHEA:79399"/>
        <dbReference type="ChEBI" id="CHEBI:229954"/>
    </reaction>
</comment>
<evidence type="ECO:0000313" key="22">
    <source>
        <dbReference type="EMBL" id="EAY07268.1"/>
    </source>
</evidence>
<dbReference type="InterPro" id="IPR036259">
    <property type="entry name" value="MFS_trans_sf"/>
</dbReference>
<feature type="transmembrane region" description="Helical" evidence="20">
    <location>
        <begin position="282"/>
        <end position="299"/>
    </location>
</feature>
<evidence type="ECO:0000256" key="19">
    <source>
        <dbReference type="SAM" id="MobiDB-lite"/>
    </source>
</evidence>
<comment type="catalytic activity">
    <reaction evidence="10">
        <text>L-lysyl-L-lysine(out) = L-lysyl-L-lysine(in)</text>
        <dbReference type="Rhea" id="RHEA:79403"/>
        <dbReference type="ChEBI" id="CHEBI:229956"/>
    </reaction>
</comment>
<evidence type="ECO:0000256" key="4">
    <source>
        <dbReference type="ARBA" id="ARBA00044881"/>
    </source>
</evidence>
<comment type="subunit">
    <text evidence="18">Homodimer. Interacts with lysosomal protein GLMP (via lumenal domain); the interaction starts while both proteins are still in the endoplasmic reticulum and is required for stabilization of MFSD1 in lysosomes but has no direct effect on its targeting to lysosomes or transporter activity.</text>
</comment>
<evidence type="ECO:0000313" key="23">
    <source>
        <dbReference type="Proteomes" id="UP000001542"/>
    </source>
</evidence>
<evidence type="ECO:0000256" key="14">
    <source>
        <dbReference type="ARBA" id="ARBA00044924"/>
    </source>
</evidence>
<evidence type="ECO:0000256" key="17">
    <source>
        <dbReference type="ARBA" id="ARBA00045709"/>
    </source>
</evidence>
<dbReference type="EMBL" id="DS113404">
    <property type="protein sequence ID" value="EAY07268.1"/>
    <property type="molecule type" value="Genomic_DNA"/>
</dbReference>
<dbReference type="Gene3D" id="1.20.1250.20">
    <property type="entry name" value="MFS general substrate transporter like domains"/>
    <property type="match status" value="2"/>
</dbReference>
<dbReference type="STRING" id="5722.A2EJB6"/>
<dbReference type="PANTHER" id="PTHR23512">
    <property type="entry name" value="MAJOR FACILITATOR SUPERFAMILY DOMAIN-CONTAINING PROTEIN 1"/>
    <property type="match status" value="1"/>
</dbReference>
<evidence type="ECO:0000256" key="15">
    <source>
        <dbReference type="ARBA" id="ARBA00044985"/>
    </source>
</evidence>
<keyword evidence="20" id="KW-1133">Transmembrane helix</keyword>
<evidence type="ECO:0000256" key="20">
    <source>
        <dbReference type="SAM" id="Phobius"/>
    </source>
</evidence>
<evidence type="ECO:0000256" key="2">
    <source>
        <dbReference type="ARBA" id="ARBA00044876"/>
    </source>
</evidence>
<reference evidence="22" key="2">
    <citation type="journal article" date="2007" name="Science">
        <title>Draft genome sequence of the sexually transmitted pathogen Trichomonas vaginalis.</title>
        <authorList>
            <person name="Carlton J.M."/>
            <person name="Hirt R.P."/>
            <person name="Silva J.C."/>
            <person name="Delcher A.L."/>
            <person name="Schatz M."/>
            <person name="Zhao Q."/>
            <person name="Wortman J.R."/>
            <person name="Bidwell S.L."/>
            <person name="Alsmark U.C.M."/>
            <person name="Besteiro S."/>
            <person name="Sicheritz-Ponten T."/>
            <person name="Noel C.J."/>
            <person name="Dacks J.B."/>
            <person name="Foster P.G."/>
            <person name="Simillion C."/>
            <person name="Van de Peer Y."/>
            <person name="Miranda-Saavedra D."/>
            <person name="Barton G.J."/>
            <person name="Westrop G.D."/>
            <person name="Mueller S."/>
            <person name="Dessi D."/>
            <person name="Fiori P.L."/>
            <person name="Ren Q."/>
            <person name="Paulsen I."/>
            <person name="Zhang H."/>
            <person name="Bastida-Corcuera F.D."/>
            <person name="Simoes-Barbosa A."/>
            <person name="Brown M.T."/>
            <person name="Hayes R.D."/>
            <person name="Mukherjee M."/>
            <person name="Okumura C.Y."/>
            <person name="Schneider R."/>
            <person name="Smith A.J."/>
            <person name="Vanacova S."/>
            <person name="Villalvazo M."/>
            <person name="Haas B.J."/>
            <person name="Pertea M."/>
            <person name="Feldblyum T.V."/>
            <person name="Utterback T.R."/>
            <person name="Shu C.L."/>
            <person name="Osoegawa K."/>
            <person name="de Jong P.J."/>
            <person name="Hrdy I."/>
            <person name="Horvathova L."/>
            <person name="Zubacova Z."/>
            <person name="Dolezal P."/>
            <person name="Malik S.B."/>
            <person name="Logsdon J.M. Jr."/>
            <person name="Henze K."/>
            <person name="Gupta A."/>
            <person name="Wang C.C."/>
            <person name="Dunne R.L."/>
            <person name="Upcroft J.A."/>
            <person name="Upcroft P."/>
            <person name="White O."/>
            <person name="Salzberg S.L."/>
            <person name="Tang P."/>
            <person name="Chiu C.-H."/>
            <person name="Lee Y.-S."/>
            <person name="Embley T.M."/>
            <person name="Coombs G.H."/>
            <person name="Mottram J.C."/>
            <person name="Tachezy J."/>
            <person name="Fraser-Liggett C.M."/>
            <person name="Johnson P.J."/>
        </authorList>
    </citation>
    <scope>NUCLEOTIDE SEQUENCE [LARGE SCALE GENOMIC DNA]</scope>
    <source>
        <strain evidence="22">G3</strain>
    </source>
</reference>
<accession>A2EJB6</accession>
<feature type="compositionally biased region" description="Basic and acidic residues" evidence="19">
    <location>
        <begin position="437"/>
        <end position="461"/>
    </location>
</feature>
<comment type="catalytic activity">
    <reaction evidence="9">
        <text>L-arginyl-L-alpha-amino acid(out) = L-arginyl-L-alpha-amino acid(in)</text>
        <dbReference type="Rhea" id="RHEA:79371"/>
        <dbReference type="ChEBI" id="CHEBI:84315"/>
    </reaction>
</comment>
<dbReference type="RefSeq" id="XP_001319491.1">
    <property type="nucleotide sequence ID" value="XM_001319456.1"/>
</dbReference>
<feature type="domain" description="Major facilitator superfamily (MFS) profile" evidence="21">
    <location>
        <begin position="25"/>
        <end position="438"/>
    </location>
</feature>
<protein>
    <recommendedName>
        <fullName evidence="15">Lysosomal dipeptide transporter MFSD1</fullName>
    </recommendedName>
    <alternativeName>
        <fullName evidence="16">Major facilitator superfamily domain-containing protein 1</fullName>
    </alternativeName>
</protein>
<dbReference type="FunCoup" id="A2EJB6">
    <property type="interactions" value="235"/>
</dbReference>
<evidence type="ECO:0000256" key="7">
    <source>
        <dbReference type="ARBA" id="ARBA00044893"/>
    </source>
</evidence>
<sequence>MEGEEIKSQGKPCSGWKFQCTRLYSYIALLILYALVSFHKQCTSVLSKKISATYEVEENKISVFSAIYFYPYACTQPFAGLFADLLDPAIVVGVFSCMASVGSIICAASTSLGVGIFGRFLVGLGCGPTYVSTCRVITNWFKLQHLSIYMGILVAVSGLGGILAALPLALFADKYGWKAALYGIGGIGGVLSIFILIFVRGSPTSKGYEPVNSQLATSGEPMPFKEKMVLLWTNFKTVLAYGYFWVITVFNATSSAPYFNVAGYWGGPYLTAVLGYDSKKKGTTLISCSVGVIAGSLILPHLSNLLHTKKWILVAADALALASIIPLMIHGENISNGAIWAIYTIIGFFTAPCISISYPLLCSYYHPKVAGSSVGLGNFFIFMAAAIYQQISTLGFRQKDENGKAIQDWYGYKWGLWFFCIVSLAISLIAAILAKETKAPTEDSKELDNSKNMPEMKKEGSSDVGEDSEGIEDSGSGVEV</sequence>
<comment type="catalytic activity">
    <reaction evidence="7">
        <text>L-alpha-aminoacyl-L-lysine(out) = L-alpha-aminoacyl-L-lysine(in)</text>
        <dbReference type="Rhea" id="RHEA:79383"/>
        <dbReference type="ChEBI" id="CHEBI:229966"/>
    </reaction>
</comment>
<dbReference type="SUPFAM" id="SSF103473">
    <property type="entry name" value="MFS general substrate transporter"/>
    <property type="match status" value="1"/>
</dbReference>
<feature type="transmembrane region" description="Helical" evidence="20">
    <location>
        <begin position="61"/>
        <end position="83"/>
    </location>
</feature>
<dbReference type="InterPro" id="IPR052187">
    <property type="entry name" value="MFSD1"/>
</dbReference>
<evidence type="ECO:0000256" key="18">
    <source>
        <dbReference type="ARBA" id="ARBA00046376"/>
    </source>
</evidence>
<feature type="transmembrane region" description="Helical" evidence="20">
    <location>
        <begin position="411"/>
        <end position="434"/>
    </location>
</feature>
<feature type="transmembrane region" description="Helical" evidence="20">
    <location>
        <begin position="179"/>
        <end position="199"/>
    </location>
</feature>
<dbReference type="Pfam" id="PF07690">
    <property type="entry name" value="MFS_1"/>
    <property type="match status" value="1"/>
</dbReference>
<dbReference type="PROSITE" id="PS50850">
    <property type="entry name" value="MFS"/>
    <property type="match status" value="1"/>
</dbReference>
<reference evidence="22" key="1">
    <citation type="submission" date="2006-10" db="EMBL/GenBank/DDBJ databases">
        <authorList>
            <person name="Amadeo P."/>
            <person name="Zhao Q."/>
            <person name="Wortman J."/>
            <person name="Fraser-Liggett C."/>
            <person name="Carlton J."/>
        </authorList>
    </citation>
    <scope>NUCLEOTIDE SEQUENCE</scope>
    <source>
        <strain evidence="22">G3</strain>
    </source>
</reference>
<evidence type="ECO:0000256" key="16">
    <source>
        <dbReference type="ARBA" id="ARBA00045018"/>
    </source>
</evidence>
<evidence type="ECO:0000256" key="1">
    <source>
        <dbReference type="ARBA" id="ARBA00004141"/>
    </source>
</evidence>
<comment type="catalytic activity">
    <reaction evidence="13">
        <text>L-alanyl-L-lysine(out) = L-alanyl-L-lysine(in)</text>
        <dbReference type="Rhea" id="RHEA:79415"/>
        <dbReference type="ChEBI" id="CHEBI:192470"/>
    </reaction>
</comment>
<keyword evidence="20" id="KW-0472">Membrane</keyword>
<name>A2EJB6_TRIV3</name>
<dbReference type="VEuPathDB" id="TrichDB:TVAG_240690"/>
<evidence type="ECO:0000256" key="8">
    <source>
        <dbReference type="ARBA" id="ARBA00044898"/>
    </source>
</evidence>
<comment type="catalytic activity">
    <reaction evidence="4">
        <text>L-alpha-aminoacyl-L-arginine(out) = L-alpha-aminoacyl-L-arginine(in)</text>
        <dbReference type="Rhea" id="RHEA:79367"/>
        <dbReference type="ChEBI" id="CHEBI:229968"/>
    </reaction>
</comment>
<feature type="transmembrane region" description="Helical" evidence="20">
    <location>
        <begin position="337"/>
        <end position="361"/>
    </location>
</feature>
<gene>
    <name evidence="22" type="ORF">TVAG_240690</name>
</gene>
<feature type="transmembrane region" description="Helical" evidence="20">
    <location>
        <begin position="120"/>
        <end position="141"/>
    </location>
</feature>
<comment type="catalytic activity">
    <reaction evidence="5">
        <text>L-alpha-aminoacyl-L-histidine(out) = L-alpha-aminoacyl-L-histidine(in)</text>
        <dbReference type="Rhea" id="RHEA:79375"/>
        <dbReference type="ChEBI" id="CHEBI:229967"/>
    </reaction>
</comment>
<feature type="transmembrane region" description="Helical" evidence="20">
    <location>
        <begin position="147"/>
        <end position="172"/>
    </location>
</feature>
<evidence type="ECO:0000256" key="13">
    <source>
        <dbReference type="ARBA" id="ARBA00044919"/>
    </source>
</evidence>
<feature type="transmembrane region" description="Helical" evidence="20">
    <location>
        <begin position="229"/>
        <end position="250"/>
    </location>
</feature>
<comment type="subcellular location">
    <subcellularLocation>
        <location evidence="1">Membrane</location>
        <topology evidence="1">Multi-pass membrane protein</topology>
    </subcellularLocation>
</comment>
<dbReference type="eggNOG" id="ENOG502T1TR">
    <property type="taxonomic scope" value="Eukaryota"/>
</dbReference>
<comment type="catalytic activity">
    <reaction evidence="3">
        <text>L-histidyl-glycine(out) = L-histidyl-glycine(in)</text>
        <dbReference type="Rhea" id="RHEA:79395"/>
        <dbReference type="ChEBI" id="CHEBI:229957"/>
    </reaction>
</comment>
<dbReference type="VEuPathDB" id="TrichDB:TVAGG3_0742150"/>
<comment type="function">
    <text evidence="17">Lysosomal dipeptide uniporter that selectively exports lysine, arginine or histidine-containing dipeptides with a net positive charge from the lysosome lumen into the cytosol. Could play a role in a specific type of protein O-glycosylation indirectly regulating macrophages migration and tissue invasion. Also essential for liver homeostasis.</text>
</comment>
<feature type="transmembrane region" description="Helical" evidence="20">
    <location>
        <begin position="311"/>
        <end position="331"/>
    </location>
</feature>
<comment type="catalytic activity">
    <reaction evidence="14">
        <text>L-lysyl-glycine(out) = L-lysyl-glycine(in)</text>
        <dbReference type="Rhea" id="RHEA:79407"/>
        <dbReference type="ChEBI" id="CHEBI:191202"/>
    </reaction>
</comment>
<comment type="catalytic activity">
    <reaction evidence="8">
        <text>L-aspartyl-L-lysine(out) = L-aspartyl-L-lysine(in)</text>
        <dbReference type="Rhea" id="RHEA:79411"/>
        <dbReference type="ChEBI" id="CHEBI:229953"/>
    </reaction>
</comment>
<keyword evidence="20" id="KW-0812">Transmembrane</keyword>
<proteinExistence type="predicted"/>